<accession>A0A9X3NIT5</accession>
<dbReference type="PANTHER" id="PTHR43811">
    <property type="entry name" value="FKBP-TYPE PEPTIDYL-PROLYL CIS-TRANS ISOMERASE FKPA"/>
    <property type="match status" value="1"/>
</dbReference>
<dbReference type="PROSITE" id="PS51257">
    <property type="entry name" value="PROKAR_LIPOPROTEIN"/>
    <property type="match status" value="1"/>
</dbReference>
<dbReference type="GO" id="GO:0003755">
    <property type="term" value="F:peptidyl-prolyl cis-trans isomerase activity"/>
    <property type="evidence" value="ECO:0007669"/>
    <property type="project" value="UniProtKB-KW"/>
</dbReference>
<keyword evidence="5 6" id="KW-0413">Isomerase</keyword>
<evidence type="ECO:0000256" key="6">
    <source>
        <dbReference type="PROSITE-ProRule" id="PRU00277"/>
    </source>
</evidence>
<evidence type="ECO:0000256" key="7">
    <source>
        <dbReference type="SAM" id="MobiDB-lite"/>
    </source>
</evidence>
<reference evidence="10" key="1">
    <citation type="submission" date="2021-10" db="EMBL/GenBank/DDBJ databases">
        <title>Streptomonospora sp. nov., isolated from mangrove soil.</title>
        <authorList>
            <person name="Chen X."/>
            <person name="Ge X."/>
            <person name="Liu W."/>
        </authorList>
    </citation>
    <scope>NUCLEOTIDE SEQUENCE</scope>
    <source>
        <strain evidence="10">S1-112</strain>
    </source>
</reference>
<evidence type="ECO:0000259" key="9">
    <source>
        <dbReference type="PROSITE" id="PS50059"/>
    </source>
</evidence>
<feature type="compositionally biased region" description="Gly residues" evidence="7">
    <location>
        <begin position="341"/>
        <end position="351"/>
    </location>
</feature>
<dbReference type="EC" id="5.2.1.8" evidence="3 6"/>
<keyword evidence="11" id="KW-1185">Reference proteome</keyword>
<evidence type="ECO:0000313" key="11">
    <source>
        <dbReference type="Proteomes" id="UP001140076"/>
    </source>
</evidence>
<dbReference type="Gene3D" id="3.10.50.40">
    <property type="match status" value="1"/>
</dbReference>
<feature type="chain" id="PRO_5040901552" description="peptidylprolyl isomerase" evidence="8">
    <location>
        <begin position="24"/>
        <end position="362"/>
    </location>
</feature>
<evidence type="ECO:0000256" key="8">
    <source>
        <dbReference type="SAM" id="SignalP"/>
    </source>
</evidence>
<dbReference type="AlphaFoldDB" id="A0A9X3NIT5"/>
<feature type="compositionally biased region" description="Basic and acidic residues" evidence="7">
    <location>
        <begin position="52"/>
        <end position="67"/>
    </location>
</feature>
<name>A0A9X3NIT5_9ACTN</name>
<keyword evidence="8" id="KW-0732">Signal</keyword>
<keyword evidence="4 6" id="KW-0697">Rotamase</keyword>
<dbReference type="InterPro" id="IPR046357">
    <property type="entry name" value="PPIase_dom_sf"/>
</dbReference>
<evidence type="ECO:0000256" key="1">
    <source>
        <dbReference type="ARBA" id="ARBA00000971"/>
    </source>
</evidence>
<feature type="signal peptide" evidence="8">
    <location>
        <begin position="1"/>
        <end position="23"/>
    </location>
</feature>
<evidence type="ECO:0000313" key="10">
    <source>
        <dbReference type="EMBL" id="MDA0564589.1"/>
    </source>
</evidence>
<gene>
    <name evidence="10" type="ORF">LG943_09645</name>
</gene>
<dbReference type="RefSeq" id="WP_270071863.1">
    <property type="nucleotide sequence ID" value="NZ_JAJAQC010000012.1"/>
</dbReference>
<sequence length="362" mass="38258">MRLRAAALAVPFLAVLLAASSCSSIPEDWRTPAFLQSEEDDYDSRLPTVRGELGEEPKVDFSDKAPPQDEQISDVVEQGDGENELVRSTDIIQAEVVEYQWTAEGKAEKTQSTYEAGAPILLNLSQLGEELTEGLVNQPVGSRVIYAFPPQDPAEAQAMGQPSPAPGASVSVLDIKERYGEGQVVPGEQTAHGGDGLPTVHQPGHELPDIEIPDSDPPADLETQALIEGDGPEVEEGQQLVVQYTGMRWDDSTVFDSTWNREGAEGVPSTFIIGAGQVIEGWDEGLVGQKVGSRMLLVIPEDMAYGENAEESGSPAGTLVFVVDILDAVDSAPAPEEEGGDGGGSGDGGGDSSEETAEPESE</sequence>
<dbReference type="PROSITE" id="PS50059">
    <property type="entry name" value="FKBP_PPIASE"/>
    <property type="match status" value="1"/>
</dbReference>
<dbReference type="PANTHER" id="PTHR43811:SF19">
    <property type="entry name" value="39 KDA FK506-BINDING NUCLEAR PROTEIN"/>
    <property type="match status" value="1"/>
</dbReference>
<proteinExistence type="inferred from homology"/>
<evidence type="ECO:0000256" key="4">
    <source>
        <dbReference type="ARBA" id="ARBA00023110"/>
    </source>
</evidence>
<feature type="domain" description="PPIase FKBP-type" evidence="9">
    <location>
        <begin position="237"/>
        <end position="329"/>
    </location>
</feature>
<dbReference type="InterPro" id="IPR001179">
    <property type="entry name" value="PPIase_FKBP_dom"/>
</dbReference>
<dbReference type="SUPFAM" id="SSF54534">
    <property type="entry name" value="FKBP-like"/>
    <property type="match status" value="1"/>
</dbReference>
<dbReference type="Proteomes" id="UP001140076">
    <property type="component" value="Unassembled WGS sequence"/>
</dbReference>
<dbReference type="Pfam" id="PF00254">
    <property type="entry name" value="FKBP_C"/>
    <property type="match status" value="1"/>
</dbReference>
<comment type="catalytic activity">
    <reaction evidence="1 6">
        <text>[protein]-peptidylproline (omega=180) = [protein]-peptidylproline (omega=0)</text>
        <dbReference type="Rhea" id="RHEA:16237"/>
        <dbReference type="Rhea" id="RHEA-COMP:10747"/>
        <dbReference type="Rhea" id="RHEA-COMP:10748"/>
        <dbReference type="ChEBI" id="CHEBI:83833"/>
        <dbReference type="ChEBI" id="CHEBI:83834"/>
        <dbReference type="EC" id="5.2.1.8"/>
    </reaction>
</comment>
<protein>
    <recommendedName>
        <fullName evidence="3 6">peptidylprolyl isomerase</fullName>
        <ecNumber evidence="3 6">5.2.1.8</ecNumber>
    </recommendedName>
</protein>
<evidence type="ECO:0000256" key="5">
    <source>
        <dbReference type="ARBA" id="ARBA00023235"/>
    </source>
</evidence>
<feature type="region of interest" description="Disordered" evidence="7">
    <location>
        <begin position="51"/>
        <end position="70"/>
    </location>
</feature>
<evidence type="ECO:0000256" key="3">
    <source>
        <dbReference type="ARBA" id="ARBA00013194"/>
    </source>
</evidence>
<comment type="similarity">
    <text evidence="2">Belongs to the FKBP-type PPIase family.</text>
</comment>
<feature type="region of interest" description="Disordered" evidence="7">
    <location>
        <begin position="329"/>
        <end position="362"/>
    </location>
</feature>
<evidence type="ECO:0000256" key="2">
    <source>
        <dbReference type="ARBA" id="ARBA00006577"/>
    </source>
</evidence>
<comment type="caution">
    <text evidence="10">The sequence shown here is derived from an EMBL/GenBank/DDBJ whole genome shotgun (WGS) entry which is preliminary data.</text>
</comment>
<dbReference type="EMBL" id="JAJAQC010000012">
    <property type="protein sequence ID" value="MDA0564589.1"/>
    <property type="molecule type" value="Genomic_DNA"/>
</dbReference>
<feature type="compositionally biased region" description="Acidic residues" evidence="7">
    <location>
        <begin position="352"/>
        <end position="362"/>
    </location>
</feature>
<organism evidence="10 11">
    <name type="scientific">Streptomonospora mangrovi</name>
    <dbReference type="NCBI Taxonomy" id="2883123"/>
    <lineage>
        <taxon>Bacteria</taxon>
        <taxon>Bacillati</taxon>
        <taxon>Actinomycetota</taxon>
        <taxon>Actinomycetes</taxon>
        <taxon>Streptosporangiales</taxon>
        <taxon>Nocardiopsidaceae</taxon>
        <taxon>Streptomonospora</taxon>
    </lineage>
</organism>